<accession>A0A0P7ZAJ1</accession>
<dbReference type="InterPro" id="IPR036852">
    <property type="entry name" value="Peptidase_S8/S53_dom_sf"/>
</dbReference>
<organism evidence="8 9">
    <name type="scientific">Candidatus Methanoperedens nitratireducens</name>
    <dbReference type="NCBI Taxonomy" id="1392998"/>
    <lineage>
        <taxon>Archaea</taxon>
        <taxon>Methanobacteriati</taxon>
        <taxon>Methanobacteriota</taxon>
        <taxon>Stenosarchaea group</taxon>
        <taxon>Methanomicrobia</taxon>
        <taxon>Methanosarcinales</taxon>
        <taxon>ANME-2 cluster</taxon>
        <taxon>Candidatus Methanoperedentaceae</taxon>
        <taxon>Candidatus Methanoperedens</taxon>
    </lineage>
</organism>
<dbReference type="InterPro" id="IPR034058">
    <property type="entry name" value="TagA/B/C/D_pept_dom"/>
</dbReference>
<comment type="similarity">
    <text evidence="1 5">Belongs to the peptidase S8 family.</text>
</comment>
<keyword evidence="6" id="KW-0472">Membrane</keyword>
<dbReference type="Gene3D" id="3.40.50.200">
    <property type="entry name" value="Peptidase S8/S53 domain"/>
    <property type="match status" value="1"/>
</dbReference>
<evidence type="ECO:0000256" key="6">
    <source>
        <dbReference type="SAM" id="Phobius"/>
    </source>
</evidence>
<evidence type="ECO:0000256" key="1">
    <source>
        <dbReference type="ARBA" id="ARBA00011073"/>
    </source>
</evidence>
<proteinExistence type="inferred from homology"/>
<keyword evidence="3" id="KW-0378">Hydrolase</keyword>
<gene>
    <name evidence="8" type="ORF">MPEBLZ_03928</name>
</gene>
<feature type="domain" description="Peptidase S8/S53" evidence="7">
    <location>
        <begin position="6"/>
        <end position="290"/>
    </location>
</feature>
<dbReference type="InterPro" id="IPR000209">
    <property type="entry name" value="Peptidase_S8/S53_dom"/>
</dbReference>
<dbReference type="EMBL" id="LKCM01000338">
    <property type="protein sequence ID" value="KPQ41520.1"/>
    <property type="molecule type" value="Genomic_DNA"/>
</dbReference>
<protein>
    <submittedName>
        <fullName evidence="8">Cell surface protein</fullName>
    </submittedName>
</protein>
<dbReference type="Gene3D" id="2.60.40.10">
    <property type="entry name" value="Immunoglobulins"/>
    <property type="match status" value="1"/>
</dbReference>
<dbReference type="InterPro" id="IPR008979">
    <property type="entry name" value="Galactose-bd-like_sf"/>
</dbReference>
<dbReference type="SUPFAM" id="SSF52743">
    <property type="entry name" value="Subtilisin-like"/>
    <property type="match status" value="1"/>
</dbReference>
<sequence>MYELFVAGSVLGNGARSGGQFKGMAPGAQLVFQAVESTRDSLSGIPSDLNILFQQAYDQGARIHSNSWGYINYNGVYNFDSKDTDNFVWNHQDMLILFAAGNEGVDGNSNGVIDQDSIAPPATAKNSLSIGASENNRQSISDIYSTFLFNGNTKFPVEPINSDKLADNIEGLAAFSSRGPTDDGRIKPDVVAPGTFILSLKSSVAPPDGLWGDYDANYRYSGGTSMSTPVVAGIAALARQYYVQNESITPSAALLKATIINGAHNMTPGQYGTGATQEIQTLPDYAQGWGRVDLENSLFPASPRFMRYYDNSTGLSTSQYWNVSYNMNNSSEPLRVTLVWSDYPATLSASITLVNNLDLTVTGPGGTYYGNGASDNRNNVEQVELISPSSGSYTIRVNGTNIPQGPQPFAVVISGALDFLPPSASNEFPTNNSYTNNNTTNAAVNITDSVSGVNLSSTDMMINGSYVSFSNTPIFNGYRIQNVTTVPYSDGRVNVSINATNNDSKSLIYSWSFIVDTIAPQVTINPVSYQRANAAKTGSIIELNVSANDPVVNSTSSGLKNASVNVSLINNTGIIVLTNNSGFWKGNVTVDKLADDGNQSLYISFSDNAGNINSSEYINVTIDNTPPSVTDVSVSVSVSPAVINLTDSINITANITSPDSVSQVNHSEINARITYPNGTSVNYPMFNGSGDLFYKNFSDTEQYGLYNVTILANDTTGNTNSTQQTRFTTSRISNLVVITGSNTETLTAAPYSNTTLRLYTNNSSNGTIQISQSKVNLTSNTSDFSNPGIYVLVNASQEIRSNLTYVVLLVNYTDADVSSFVESSLRLYRWNTTSSGWEKLSGPGSPSFVNDAGVDTVNNFVWANLTNLSEFAIGGSLYTPPAQQIASSGGGGGGGGGGGASGENYSNIEVTEKYDMSIYKDKVTSYMFKNNSNPVMFVNITGNTSFGDITASIEVLRSNSTMVNVHPRGNIYKNINIWVGSSSFNRPKNIKEGIIRFRVSNSWLESNSITNIKMLMWDGSDWKELETNEITKDSTYTYYDASTQSFANFAITGTTGQTGMQFSTSPLLKNVEPDPTESVKIVAGSAKKAPGFEISTLILSLCYVFFLFRQQKK</sequence>
<dbReference type="GO" id="GO:0004252">
    <property type="term" value="F:serine-type endopeptidase activity"/>
    <property type="evidence" value="ECO:0007669"/>
    <property type="project" value="InterPro"/>
</dbReference>
<dbReference type="PATRIC" id="fig|1719120.3.peg.4275"/>
<keyword evidence="4" id="KW-0720">Serine protease</keyword>
<dbReference type="InterPro" id="IPR051048">
    <property type="entry name" value="Peptidase_S8/S53_subtilisin"/>
</dbReference>
<evidence type="ECO:0000313" key="9">
    <source>
        <dbReference type="Proteomes" id="UP000050360"/>
    </source>
</evidence>
<dbReference type="PROSITE" id="PS50194">
    <property type="entry name" value="FILAMIN_REPEAT"/>
    <property type="match status" value="1"/>
</dbReference>
<dbReference type="PROSITE" id="PS51892">
    <property type="entry name" value="SUBTILASE"/>
    <property type="match status" value="1"/>
</dbReference>
<keyword evidence="2" id="KW-0645">Protease</keyword>
<name>A0A0P7ZAJ1_9EURY</name>
<evidence type="ECO:0000256" key="4">
    <source>
        <dbReference type="ARBA" id="ARBA00022825"/>
    </source>
</evidence>
<dbReference type="GO" id="GO:0006508">
    <property type="term" value="P:proteolysis"/>
    <property type="evidence" value="ECO:0007669"/>
    <property type="project" value="UniProtKB-KW"/>
</dbReference>
<comment type="caution">
    <text evidence="5">Lacks conserved residue(s) required for the propagation of feature annotation.</text>
</comment>
<dbReference type="InterPro" id="IPR013783">
    <property type="entry name" value="Ig-like_fold"/>
</dbReference>
<evidence type="ECO:0000256" key="5">
    <source>
        <dbReference type="PROSITE-ProRule" id="PRU01240"/>
    </source>
</evidence>
<evidence type="ECO:0000313" key="8">
    <source>
        <dbReference type="EMBL" id="KPQ41520.1"/>
    </source>
</evidence>
<dbReference type="InterPro" id="IPR017868">
    <property type="entry name" value="Filamin/ABP280_repeat-like"/>
</dbReference>
<dbReference type="PANTHER" id="PTHR43399">
    <property type="entry name" value="SUBTILISIN-RELATED"/>
    <property type="match status" value="1"/>
</dbReference>
<dbReference type="CDD" id="cd04842">
    <property type="entry name" value="Peptidases_S8_Kp43_protease"/>
    <property type="match status" value="1"/>
</dbReference>
<dbReference type="InterPro" id="IPR023828">
    <property type="entry name" value="Peptidase_S8_Ser-AS"/>
</dbReference>
<dbReference type="InterPro" id="IPR026453">
    <property type="entry name" value="PGF_pre_PGF"/>
</dbReference>
<dbReference type="Pfam" id="PF00082">
    <property type="entry name" value="Peptidase_S8"/>
    <property type="match status" value="1"/>
</dbReference>
<evidence type="ECO:0000256" key="2">
    <source>
        <dbReference type="ARBA" id="ARBA00022670"/>
    </source>
</evidence>
<reference evidence="8 9" key="1">
    <citation type="submission" date="2015-09" db="EMBL/GenBank/DDBJ databases">
        <title>A metagenomics-based metabolic model of nitrate-dependent anaerobic oxidation of methane by Methanoperedens-like archaea.</title>
        <authorList>
            <person name="Arshad A."/>
            <person name="Speth D.R."/>
            <person name="De Graaf R.M."/>
            <person name="Op Den Camp H.J."/>
            <person name="Jetten M.S."/>
            <person name="Welte C.U."/>
        </authorList>
    </citation>
    <scope>NUCLEOTIDE SEQUENCE [LARGE SCALE GENOMIC DNA]</scope>
</reference>
<keyword evidence="6" id="KW-0812">Transmembrane</keyword>
<dbReference type="NCBIfam" id="TIGR04213">
    <property type="entry name" value="PGF_pre_PGF"/>
    <property type="match status" value="1"/>
</dbReference>
<dbReference type="AlphaFoldDB" id="A0A0P7ZAJ1"/>
<feature type="transmembrane region" description="Helical" evidence="6">
    <location>
        <begin position="1089"/>
        <end position="1108"/>
    </location>
</feature>
<evidence type="ECO:0000256" key="3">
    <source>
        <dbReference type="ARBA" id="ARBA00022801"/>
    </source>
</evidence>
<keyword evidence="6" id="KW-1133">Transmembrane helix</keyword>
<dbReference type="Gene3D" id="2.60.120.380">
    <property type="match status" value="1"/>
</dbReference>
<evidence type="ECO:0000259" key="7">
    <source>
        <dbReference type="Pfam" id="PF00082"/>
    </source>
</evidence>
<dbReference type="Proteomes" id="UP000050360">
    <property type="component" value="Unassembled WGS sequence"/>
</dbReference>
<dbReference type="PROSITE" id="PS00138">
    <property type="entry name" value="SUBTILASE_SER"/>
    <property type="match status" value="1"/>
</dbReference>
<comment type="caution">
    <text evidence="8">The sequence shown here is derived from an EMBL/GenBank/DDBJ whole genome shotgun (WGS) entry which is preliminary data.</text>
</comment>
<dbReference type="PANTHER" id="PTHR43399:SF4">
    <property type="entry name" value="CELL WALL-ASSOCIATED PROTEASE"/>
    <property type="match status" value="1"/>
</dbReference>
<dbReference type="SUPFAM" id="SSF49785">
    <property type="entry name" value="Galactose-binding domain-like"/>
    <property type="match status" value="1"/>
</dbReference>